<sequence>MEDFTEAKPLDIGPISLSSHTRSTESNELEEEARLPTVAVSEEKYEFHSFGISQTPVVSKFSNKLKFSKIYLQKSLFEEYKFTAAEILYELDETLQKYAGYNITFPVGIANLVNYSWHDLIEGAYKCATKNLMLKEHNALQSNCNSKTIVGKISSCSREEYDKENHLVKAKKDHHHVASSESMEKTSLISKKRCSQISQDSSLPVVFHVSLSSKICLENGWIFQHPYSKLEILKWETVLSIAVKKLQGAMIQIFKQRQINGDSRVPRCVACKHLPLKWKSLSQL</sequence>
<dbReference type="RefSeq" id="XP_019497248.1">
    <property type="nucleotide sequence ID" value="XM_019641703.1"/>
</dbReference>
<evidence type="ECO:0000313" key="3">
    <source>
        <dbReference type="RefSeq" id="XP_019497248.1"/>
    </source>
</evidence>
<evidence type="ECO:0000313" key="2">
    <source>
        <dbReference type="Proteomes" id="UP000694851"/>
    </source>
</evidence>
<reference evidence="3" key="1">
    <citation type="submission" date="2025-08" db="UniProtKB">
        <authorList>
            <consortium name="RefSeq"/>
        </authorList>
    </citation>
    <scope>IDENTIFICATION</scope>
    <source>
        <tissue evidence="3">Muscle</tissue>
    </source>
</reference>
<feature type="region of interest" description="Disordered" evidence="1">
    <location>
        <begin position="1"/>
        <end position="33"/>
    </location>
</feature>
<keyword evidence="2" id="KW-1185">Reference proteome</keyword>
<evidence type="ECO:0000256" key="1">
    <source>
        <dbReference type="SAM" id="MobiDB-lite"/>
    </source>
</evidence>
<protein>
    <submittedName>
        <fullName evidence="3">Uncharacterized protein LOC109382325 isoform X1</fullName>
    </submittedName>
</protein>
<accession>A0A8B7RAQ2</accession>
<dbReference type="Proteomes" id="UP000694851">
    <property type="component" value="Unplaced"/>
</dbReference>
<feature type="compositionally biased region" description="Polar residues" evidence="1">
    <location>
        <begin position="16"/>
        <end position="26"/>
    </location>
</feature>
<dbReference type="KEGG" id="hai:109382325"/>
<dbReference type="AlphaFoldDB" id="A0A8B7RAQ2"/>
<gene>
    <name evidence="3" type="primary">LOC109382325</name>
</gene>
<organism evidence="2 3">
    <name type="scientific">Hipposideros armiger</name>
    <name type="common">Great Himalayan leaf-nosed bat</name>
    <dbReference type="NCBI Taxonomy" id="186990"/>
    <lineage>
        <taxon>Eukaryota</taxon>
        <taxon>Metazoa</taxon>
        <taxon>Chordata</taxon>
        <taxon>Craniata</taxon>
        <taxon>Vertebrata</taxon>
        <taxon>Euteleostomi</taxon>
        <taxon>Mammalia</taxon>
        <taxon>Eutheria</taxon>
        <taxon>Laurasiatheria</taxon>
        <taxon>Chiroptera</taxon>
        <taxon>Yinpterochiroptera</taxon>
        <taxon>Rhinolophoidea</taxon>
        <taxon>Hipposideridae</taxon>
        <taxon>Hipposideros</taxon>
    </lineage>
</organism>
<dbReference type="PANTHER" id="PTHR23093:SF16">
    <property type="entry name" value="FAM194 C-TERMINAL DOMAIN-CONTAINING PROTEIN"/>
    <property type="match status" value="1"/>
</dbReference>
<dbReference type="GeneID" id="109382325"/>
<proteinExistence type="predicted"/>
<dbReference type="PANTHER" id="PTHR23093">
    <property type="entry name" value="SIMILAR TO CHROMOSOME 3 OPEN READING FRAME 20"/>
    <property type="match status" value="1"/>
</dbReference>
<name>A0A8B7RAQ2_HIPAR</name>
<dbReference type="OrthoDB" id="6351677at2759"/>